<dbReference type="Proteomes" id="UP001178507">
    <property type="component" value="Unassembled WGS sequence"/>
</dbReference>
<keyword evidence="2" id="KW-1185">Reference proteome</keyword>
<name>A0AA36JMJ6_9DINO</name>
<gene>
    <name evidence="1" type="ORF">EVOR1521_LOCUS29819</name>
</gene>
<sequence>MALCESFMQRRCLMLCTGAAETSRESMETFSRKVVQEAATGRDGHGGMDTASFAKCHHIGFIDLPKLGRLTAIEVGDMANWAHQVLSQNPEHSVIFMVAPILAGEGVLHGLRGEQRRVEDKFLSCGMELKSVQIGFETTKLHGNRTFPRTLPAWLVMLDHTLGARMGTLFKVPRNAERDASDANVFAKCDLWNSLMTANTDKEETAQWASGLPTIKSILAGCLGKVTSLRGQACVIHHKTMYDGNLERVVCEMMSENQETFFACRSETSIPAVFKFSRTVVKDKLVQDWKFSRGIMSTVRPKYVEDPDPASLDAGPRAPPMKMCIFDAKSGQLTLPRDVREKWLGDPMRNPDWRVRLQNFDAVFNPAQPSVTPAAEGVNLAQEVKKEDPQPAAASGQDSGMQTMSQEKFKEKFPTTQASVTLPVGSVTAHLVDGKVYIVSTTKIFIEGVSGANPKALFLYAGGSWISDSAKVPQLNTDSV</sequence>
<comment type="caution">
    <text evidence="1">The sequence shown here is derived from an EMBL/GenBank/DDBJ whole genome shotgun (WGS) entry which is preliminary data.</text>
</comment>
<proteinExistence type="predicted"/>
<evidence type="ECO:0000313" key="2">
    <source>
        <dbReference type="Proteomes" id="UP001178507"/>
    </source>
</evidence>
<reference evidence="1" key="1">
    <citation type="submission" date="2023-08" db="EMBL/GenBank/DDBJ databases">
        <authorList>
            <person name="Chen Y."/>
            <person name="Shah S."/>
            <person name="Dougan E. K."/>
            <person name="Thang M."/>
            <person name="Chan C."/>
        </authorList>
    </citation>
    <scope>NUCLEOTIDE SEQUENCE</scope>
</reference>
<protein>
    <submittedName>
        <fullName evidence="1">Uncharacterized protein</fullName>
    </submittedName>
</protein>
<dbReference type="AlphaFoldDB" id="A0AA36JMJ6"/>
<organism evidence="1 2">
    <name type="scientific">Effrenium voratum</name>
    <dbReference type="NCBI Taxonomy" id="2562239"/>
    <lineage>
        <taxon>Eukaryota</taxon>
        <taxon>Sar</taxon>
        <taxon>Alveolata</taxon>
        <taxon>Dinophyceae</taxon>
        <taxon>Suessiales</taxon>
        <taxon>Symbiodiniaceae</taxon>
        <taxon>Effrenium</taxon>
    </lineage>
</organism>
<evidence type="ECO:0000313" key="1">
    <source>
        <dbReference type="EMBL" id="CAJ1408389.1"/>
    </source>
</evidence>
<accession>A0AA36JMJ6</accession>
<dbReference type="EMBL" id="CAUJNA010003717">
    <property type="protein sequence ID" value="CAJ1408389.1"/>
    <property type="molecule type" value="Genomic_DNA"/>
</dbReference>